<reference evidence="4" key="1">
    <citation type="submission" date="2023-01" db="EMBL/GenBank/DDBJ databases">
        <title>Metagenome sequencing of chrysophaentin producing Chrysophaeum taylorii.</title>
        <authorList>
            <person name="Davison J."/>
            <person name="Bewley C."/>
        </authorList>
    </citation>
    <scope>NUCLEOTIDE SEQUENCE</scope>
    <source>
        <strain evidence="4">NIES-1699</strain>
    </source>
</reference>
<dbReference type="InterPro" id="IPR050565">
    <property type="entry name" value="LYPA1-2/EST-like"/>
</dbReference>
<gene>
    <name evidence="4" type="ORF">CTAYLR_005081</name>
</gene>
<dbReference type="AlphaFoldDB" id="A0AAD7XM00"/>
<dbReference type="Pfam" id="PF02230">
    <property type="entry name" value="Abhydrolase_2"/>
    <property type="match status" value="1"/>
</dbReference>
<keyword evidence="5" id="KW-1185">Reference proteome</keyword>
<dbReference type="GO" id="GO:0008474">
    <property type="term" value="F:palmitoyl-(protein) hydrolase activity"/>
    <property type="evidence" value="ECO:0007669"/>
    <property type="project" value="TreeGrafter"/>
</dbReference>
<dbReference type="GO" id="GO:0052689">
    <property type="term" value="F:carboxylic ester hydrolase activity"/>
    <property type="evidence" value="ECO:0007669"/>
    <property type="project" value="TreeGrafter"/>
</dbReference>
<dbReference type="EMBL" id="JAQMWT010000466">
    <property type="protein sequence ID" value="KAJ8600945.1"/>
    <property type="molecule type" value="Genomic_DNA"/>
</dbReference>
<evidence type="ECO:0000313" key="4">
    <source>
        <dbReference type="EMBL" id="KAJ8600945.1"/>
    </source>
</evidence>
<dbReference type="SUPFAM" id="SSF53474">
    <property type="entry name" value="alpha/beta-Hydrolases"/>
    <property type="match status" value="1"/>
</dbReference>
<sequence>MFLAFAAMRLVARRSGVAQRAVSAAAAAGDGSGGEGLQLNVNGEPAALTVIWCHGLGDSAYGWASAFVESGCITLPGPSRVVLPTAPSSPVTINGGMVMPSWYDIRGLDRDSSCDEEGIKRSVERVVALVARESTPVVLGGFSQGGAVALSAALRHALPNLVGVVAASTYLPLAGTYAPPLPNPEVPFLVCHGDADPVVDPDYGKATHDKLVSDLGVTATFRMFPGLAHSASLEEFRVISDFIAACCPSTK</sequence>
<keyword evidence="2" id="KW-0378">Hydrolase</keyword>
<dbReference type="InterPro" id="IPR029058">
    <property type="entry name" value="AB_hydrolase_fold"/>
</dbReference>
<comment type="similarity">
    <text evidence="1">Belongs to the AB hydrolase superfamily. AB hydrolase 2 family.</text>
</comment>
<dbReference type="Proteomes" id="UP001230188">
    <property type="component" value="Unassembled WGS sequence"/>
</dbReference>
<evidence type="ECO:0000256" key="1">
    <source>
        <dbReference type="ARBA" id="ARBA00006499"/>
    </source>
</evidence>
<dbReference type="PANTHER" id="PTHR10655:SF17">
    <property type="entry name" value="LYSOPHOSPHOLIPASE-LIKE PROTEIN 1"/>
    <property type="match status" value="1"/>
</dbReference>
<proteinExistence type="inferred from homology"/>
<dbReference type="PANTHER" id="PTHR10655">
    <property type="entry name" value="LYSOPHOSPHOLIPASE-RELATED"/>
    <property type="match status" value="1"/>
</dbReference>
<evidence type="ECO:0000313" key="5">
    <source>
        <dbReference type="Proteomes" id="UP001230188"/>
    </source>
</evidence>
<evidence type="ECO:0000259" key="3">
    <source>
        <dbReference type="Pfam" id="PF02230"/>
    </source>
</evidence>
<accession>A0AAD7XM00</accession>
<name>A0AAD7XM00_9STRA</name>
<evidence type="ECO:0000256" key="2">
    <source>
        <dbReference type="ARBA" id="ARBA00022801"/>
    </source>
</evidence>
<dbReference type="Gene3D" id="3.40.50.1820">
    <property type="entry name" value="alpha/beta hydrolase"/>
    <property type="match status" value="1"/>
</dbReference>
<protein>
    <recommendedName>
        <fullName evidence="3">Phospholipase/carboxylesterase/thioesterase domain-containing protein</fullName>
    </recommendedName>
</protein>
<dbReference type="InterPro" id="IPR003140">
    <property type="entry name" value="PLipase/COase/thioEstase"/>
</dbReference>
<comment type="caution">
    <text evidence="4">The sequence shown here is derived from an EMBL/GenBank/DDBJ whole genome shotgun (WGS) entry which is preliminary data.</text>
</comment>
<dbReference type="GO" id="GO:0005737">
    <property type="term" value="C:cytoplasm"/>
    <property type="evidence" value="ECO:0007669"/>
    <property type="project" value="TreeGrafter"/>
</dbReference>
<organism evidence="4 5">
    <name type="scientific">Chrysophaeum taylorii</name>
    <dbReference type="NCBI Taxonomy" id="2483200"/>
    <lineage>
        <taxon>Eukaryota</taxon>
        <taxon>Sar</taxon>
        <taxon>Stramenopiles</taxon>
        <taxon>Ochrophyta</taxon>
        <taxon>Pelagophyceae</taxon>
        <taxon>Pelagomonadales</taxon>
        <taxon>Pelagomonadaceae</taxon>
        <taxon>Chrysophaeum</taxon>
    </lineage>
</organism>
<feature type="domain" description="Phospholipase/carboxylesterase/thioesterase" evidence="3">
    <location>
        <begin position="43"/>
        <end position="246"/>
    </location>
</feature>